<feature type="transmembrane region" description="Helical" evidence="2">
    <location>
        <begin position="46"/>
        <end position="63"/>
    </location>
</feature>
<dbReference type="EMBL" id="RKLP01000002">
    <property type="protein sequence ID" value="RVW10555.1"/>
    <property type="molecule type" value="Genomic_DNA"/>
</dbReference>
<feature type="compositionally biased region" description="Basic and acidic residues" evidence="1">
    <location>
        <begin position="173"/>
        <end position="186"/>
    </location>
</feature>
<organism evidence="4 5">
    <name type="scientific">Prescottella agglutinans</name>
    <dbReference type="NCBI Taxonomy" id="1644129"/>
    <lineage>
        <taxon>Bacteria</taxon>
        <taxon>Bacillati</taxon>
        <taxon>Actinomycetota</taxon>
        <taxon>Actinomycetes</taxon>
        <taxon>Mycobacteriales</taxon>
        <taxon>Nocardiaceae</taxon>
        <taxon>Prescottella</taxon>
    </lineage>
</organism>
<feature type="transmembrane region" description="Helical" evidence="2">
    <location>
        <begin position="12"/>
        <end position="34"/>
    </location>
</feature>
<keyword evidence="2" id="KW-0472">Membrane</keyword>
<feature type="region of interest" description="Disordered" evidence="1">
    <location>
        <begin position="140"/>
        <end position="296"/>
    </location>
</feature>
<feature type="transmembrane region" description="Helical" evidence="2">
    <location>
        <begin position="75"/>
        <end position="96"/>
    </location>
</feature>
<feature type="domain" description="DUF6542" evidence="3">
    <location>
        <begin position="14"/>
        <end position="132"/>
    </location>
</feature>
<name>A0A438BJ24_9NOCA</name>
<evidence type="ECO:0000313" key="4">
    <source>
        <dbReference type="EMBL" id="RVW10555.1"/>
    </source>
</evidence>
<protein>
    <recommendedName>
        <fullName evidence="3">DUF6542 domain-containing protein</fullName>
    </recommendedName>
</protein>
<dbReference type="InterPro" id="IPR046672">
    <property type="entry name" value="DUF6542"/>
</dbReference>
<feature type="compositionally biased region" description="Low complexity" evidence="1">
    <location>
        <begin position="149"/>
        <end position="170"/>
    </location>
</feature>
<sequence>MPLDQRSALPTVPGVPAWGAVVVAAGLTFIGFALDTMSGDELTSTFSMMYFLGCVLAVLAVRYRGLFTAVVQPPLLLFVAVPLAQQFLTGGTGTGIKDLALNVAYPLVNRFPLMLAATVVVALIAGARVFFVQQGKGAPARSKSRRAPARTARSESSAGRRGTAARSSRAASRRGDGARRDDHETPDFETQDYETPMDRRPRPRRAPANDPRPARPAHEPVTAHVPGYGRRDGGYREPVRREGPRRETVYGEPIARDRDPIQRDPIPARSRPAMDTPPRPAPRVRYRERREPPLDR</sequence>
<dbReference type="Proteomes" id="UP000286208">
    <property type="component" value="Unassembled WGS sequence"/>
</dbReference>
<dbReference type="Pfam" id="PF20177">
    <property type="entry name" value="DUF6542"/>
    <property type="match status" value="1"/>
</dbReference>
<keyword evidence="5" id="KW-1185">Reference proteome</keyword>
<gene>
    <name evidence="4" type="ORF">EGT67_05155</name>
</gene>
<accession>A0A438BJ24</accession>
<dbReference type="AlphaFoldDB" id="A0A438BJ24"/>
<keyword evidence="2" id="KW-1133">Transmembrane helix</keyword>
<feature type="transmembrane region" description="Helical" evidence="2">
    <location>
        <begin position="111"/>
        <end position="131"/>
    </location>
</feature>
<evidence type="ECO:0000256" key="1">
    <source>
        <dbReference type="SAM" id="MobiDB-lite"/>
    </source>
</evidence>
<feature type="compositionally biased region" description="Basic and acidic residues" evidence="1">
    <location>
        <begin position="229"/>
        <end position="262"/>
    </location>
</feature>
<keyword evidence="2" id="KW-0812">Transmembrane</keyword>
<dbReference type="OrthoDB" id="5192877at2"/>
<evidence type="ECO:0000256" key="2">
    <source>
        <dbReference type="SAM" id="Phobius"/>
    </source>
</evidence>
<proteinExistence type="predicted"/>
<reference evidence="4 5" key="1">
    <citation type="submission" date="2018-11" db="EMBL/GenBank/DDBJ databases">
        <title>Rhodococcus spongicola sp. nov. and Rhodococcus xishaensis sp. nov. from marine sponges.</title>
        <authorList>
            <person name="Li L."/>
            <person name="Lin H.W."/>
        </authorList>
    </citation>
    <scope>NUCLEOTIDE SEQUENCE [LARGE SCALE GENOMIC DNA]</scope>
    <source>
        <strain evidence="4 5">CCTCC AB2014297</strain>
    </source>
</reference>
<comment type="caution">
    <text evidence="4">The sequence shown here is derived from an EMBL/GenBank/DDBJ whole genome shotgun (WGS) entry which is preliminary data.</text>
</comment>
<evidence type="ECO:0000259" key="3">
    <source>
        <dbReference type="Pfam" id="PF20177"/>
    </source>
</evidence>
<evidence type="ECO:0000313" key="5">
    <source>
        <dbReference type="Proteomes" id="UP000286208"/>
    </source>
</evidence>